<accession>A0A3G5AAB6</accession>
<sequence>MNDKFTVQTYAREYALNSILYKYAKDISFADPNKLSFVKMITMLCKYNGYEPELAERTLDEICKLIESRIENLVSKDGVVSEKDYSDNKLRVLIDLISAQGLQKRFSEKFFDLLPKKVPT</sequence>
<organism evidence="1">
    <name type="scientific">Hyperionvirus sp</name>
    <dbReference type="NCBI Taxonomy" id="2487770"/>
    <lineage>
        <taxon>Viruses</taxon>
        <taxon>Varidnaviria</taxon>
        <taxon>Bamfordvirae</taxon>
        <taxon>Nucleocytoviricota</taxon>
        <taxon>Megaviricetes</taxon>
        <taxon>Imitervirales</taxon>
        <taxon>Mimiviridae</taxon>
        <taxon>Klosneuvirinae</taxon>
    </lineage>
</organism>
<gene>
    <name evidence="1" type="ORF">Hyperionvirus18_41</name>
</gene>
<protein>
    <submittedName>
        <fullName evidence="1">Uncharacterized protein</fullName>
    </submittedName>
</protein>
<proteinExistence type="predicted"/>
<evidence type="ECO:0000313" key="1">
    <source>
        <dbReference type="EMBL" id="AYV84165.1"/>
    </source>
</evidence>
<reference evidence="1" key="1">
    <citation type="submission" date="2018-10" db="EMBL/GenBank/DDBJ databases">
        <title>Hidden diversity of soil giant viruses.</title>
        <authorList>
            <person name="Schulz F."/>
            <person name="Alteio L."/>
            <person name="Goudeau D."/>
            <person name="Ryan E.M."/>
            <person name="Malmstrom R.R."/>
            <person name="Blanchard J."/>
            <person name="Woyke T."/>
        </authorList>
    </citation>
    <scope>NUCLEOTIDE SEQUENCE</scope>
    <source>
        <strain evidence="1">HYV1</strain>
    </source>
</reference>
<dbReference type="EMBL" id="MK072400">
    <property type="protein sequence ID" value="AYV84165.1"/>
    <property type="molecule type" value="Genomic_DNA"/>
</dbReference>
<name>A0A3G5AAB6_9VIRU</name>